<evidence type="ECO:0000313" key="3">
    <source>
        <dbReference type="Proteomes" id="UP000503462"/>
    </source>
</evidence>
<keyword evidence="3" id="KW-1185">Reference proteome</keyword>
<dbReference type="OrthoDB" id="2589563at2759"/>
<gene>
    <name evidence="2" type="ORF">AMS68_006848</name>
</gene>
<feature type="domain" description="Cupin type-1" evidence="1">
    <location>
        <begin position="71"/>
        <end position="120"/>
    </location>
</feature>
<dbReference type="Proteomes" id="UP000503462">
    <property type="component" value="Chromosome 4"/>
</dbReference>
<dbReference type="Pfam" id="PF00190">
    <property type="entry name" value="Cupin_1"/>
    <property type="match status" value="1"/>
</dbReference>
<dbReference type="InterPro" id="IPR014500">
    <property type="entry name" value="UCP019307_cupin"/>
</dbReference>
<evidence type="ECO:0000259" key="1">
    <source>
        <dbReference type="Pfam" id="PF00190"/>
    </source>
</evidence>
<dbReference type="PANTHER" id="PTHR36448">
    <property type="entry name" value="BLR7373 PROTEIN"/>
    <property type="match status" value="1"/>
</dbReference>
<dbReference type="PANTHER" id="PTHR36448:SF3">
    <property type="entry name" value="CUPIN TYPE-2 DOMAIN-CONTAINING PROTEIN"/>
    <property type="match status" value="1"/>
</dbReference>
<sequence length="177" mass="19832">MTGIAPLASLQVIRHIIPAYKLIPNSSAQNRPLLIYKSALPAAWSVADMEKHLTTIDVVVPQWRYTMYSQSHFHSTTHEVLAVAQGKAKLCFGHEDNPEHVMETVSKGDVIIIPAGVSHRLMEDHGDFLMVGSYPKGKQWDMCYGHLDEAKRIDAITNLPWFDRDPIYGNKGPVDNV</sequence>
<dbReference type="InterPro" id="IPR011051">
    <property type="entry name" value="RmlC_Cupin_sf"/>
</dbReference>
<dbReference type="PIRSF" id="PIRSF019307">
    <property type="entry name" value="UCP019307"/>
    <property type="match status" value="1"/>
</dbReference>
<dbReference type="CDD" id="cd02219">
    <property type="entry name" value="cupin_YjlB-like"/>
    <property type="match status" value="1"/>
</dbReference>
<protein>
    <recommendedName>
        <fullName evidence="1">Cupin type-1 domain-containing protein</fullName>
    </recommendedName>
</protein>
<dbReference type="InterPro" id="IPR006045">
    <property type="entry name" value="Cupin_1"/>
</dbReference>
<dbReference type="AlphaFoldDB" id="A0A6H0Y350"/>
<evidence type="ECO:0000313" key="2">
    <source>
        <dbReference type="EMBL" id="QIX01331.1"/>
    </source>
</evidence>
<accession>A0A6H0Y350</accession>
<proteinExistence type="predicted"/>
<dbReference type="SUPFAM" id="SSF51182">
    <property type="entry name" value="RmlC-like cupins"/>
    <property type="match status" value="1"/>
</dbReference>
<dbReference type="Gene3D" id="2.60.120.10">
    <property type="entry name" value="Jelly Rolls"/>
    <property type="match status" value="1"/>
</dbReference>
<dbReference type="InterPro" id="IPR014710">
    <property type="entry name" value="RmlC-like_jellyroll"/>
</dbReference>
<reference evidence="2 3" key="1">
    <citation type="journal article" date="2016" name="Sci. Rep.">
        <title>Peltaster fructicola genome reveals evolution from an invasive phytopathogen to an ectophytic parasite.</title>
        <authorList>
            <person name="Xu C."/>
            <person name="Chen H."/>
            <person name="Gleason M.L."/>
            <person name="Xu J.R."/>
            <person name="Liu H."/>
            <person name="Zhang R."/>
            <person name="Sun G."/>
        </authorList>
    </citation>
    <scope>NUCLEOTIDE SEQUENCE [LARGE SCALE GENOMIC DNA]</scope>
    <source>
        <strain evidence="2 3">LNHT1506</strain>
    </source>
</reference>
<dbReference type="InterPro" id="IPR047121">
    <property type="entry name" value="YjiB-like"/>
</dbReference>
<dbReference type="EMBL" id="CP051142">
    <property type="protein sequence ID" value="QIX01331.1"/>
    <property type="molecule type" value="Genomic_DNA"/>
</dbReference>
<organism evidence="2 3">
    <name type="scientific">Peltaster fructicola</name>
    <dbReference type="NCBI Taxonomy" id="286661"/>
    <lineage>
        <taxon>Eukaryota</taxon>
        <taxon>Fungi</taxon>
        <taxon>Dikarya</taxon>
        <taxon>Ascomycota</taxon>
        <taxon>Pezizomycotina</taxon>
        <taxon>Dothideomycetes</taxon>
        <taxon>Dothideomycetes incertae sedis</taxon>
        <taxon>Peltaster</taxon>
    </lineage>
</organism>
<name>A0A6H0Y350_9PEZI</name>